<dbReference type="GO" id="GO:0030295">
    <property type="term" value="F:protein kinase activator activity"/>
    <property type="evidence" value="ECO:0007669"/>
    <property type="project" value="UniProtKB-ARBA"/>
</dbReference>
<dbReference type="Pfam" id="PF24993">
    <property type="entry name" value="GNC1_N"/>
    <property type="match status" value="1"/>
</dbReference>
<comment type="similarity">
    <text evidence="1">Belongs to the GCN1 family.</text>
</comment>
<dbReference type="Proteomes" id="UP000217199">
    <property type="component" value="Unassembled WGS sequence"/>
</dbReference>
<dbReference type="Pfam" id="PF23271">
    <property type="entry name" value="HEAT_GCN1"/>
    <property type="match status" value="1"/>
</dbReference>
<organism evidence="6 7">
    <name type="scientific">Pyrrhoderma noxium</name>
    <dbReference type="NCBI Taxonomy" id="2282107"/>
    <lineage>
        <taxon>Eukaryota</taxon>
        <taxon>Fungi</taxon>
        <taxon>Dikarya</taxon>
        <taxon>Basidiomycota</taxon>
        <taxon>Agaricomycotina</taxon>
        <taxon>Agaricomycetes</taxon>
        <taxon>Hymenochaetales</taxon>
        <taxon>Hymenochaetaceae</taxon>
        <taxon>Pyrrhoderma</taxon>
    </lineage>
</organism>
<dbReference type="InterPro" id="IPR016024">
    <property type="entry name" value="ARM-type_fold"/>
</dbReference>
<sequence>MGVHEPEIEKWVASTSQKNAIIDFGDDDDLDSVLALSEVRDVWPVFLETSLRRVLSSKTKSRVSYLKRQILPLAKDSDISVPEALSIFKLLIPTYTRYIDQPSREAAEAVIIALVSSSLTNESEKKTVFEQIVSWIRSEAGRVYEKGAVSSTAPGSRFVLLRWCCTVYICAVKVKTNAVVKEQGSAEWKSLLEATASLLDSLLSLEVKRSKYALYRTSVVITRRALRSSPKDIPAVLATVLSLAKTAANSGNLHLVTFLGLVCDVIYHLKNVPAELKIVDDASKEEIISLYISSVLLSRYSVPKHESDALTGFFRRSLQPEDITSTLLPAMEKASLRSPEVAIPVIADLFRTFLSDGKQERVRIVRDNEAFKRLATLSLNATKSSNAAVRSDAVTLIGVVLSLEEAEDGNINAYSHVLGEILTPAKSGKTSGPEHRLALFSMLSFIPATLPLLSLSKELISAIPQLLSKESNEAAIATLCNTAKPHLISLLSIGSSVGSIPNFVSEMKNAKPAIRRAVFSLVGGAIYETSTLVQDVGTIRETFISSIVPVLENSFSAIISNPLTSPTSPLEGYVGAACLLGPISQYKQFESNISRIANIQTLLGSTAKPSFLLWEKVYTKLSSEEDEKWFLRALDEAYKVLAPELKKKDRDNLRQQFGLAYIYLASSSEHLNIRKEVIKTIEKWVLADPQLINNIVRTALTSYLSRARQPDTNQDKEKYKLRGLTSILTACAKFSNDIDDDTKKHILSDLTLLAHHPEVCGASSQLWIDLCQQSKTDPRALIEHQKERILTLILCEEDSKLYQESLRARETAITTLTFVAPDVILPSIVSQIKIDLNPSKFATVTEEAASIWKTPEGTLYVDVLSLKTSSSNNKGKDAALEKWDAEIRASLANKKASSKSASDRTLSKQEKDLVSSQLRAESEVRNRVESIYQGAIRGLSLVRGVVLARVDELGVSFSTLVDLLLQIGSKHGERVVGDKLLEAYLGLSDYCSGRLDTFRTWVAIATLRCVNQDIISEEMKVEPLNSLILRVLYRVRSLSEFEALDGPTFSYVSPLLSCVVQDDEKIGSGEEDEPLERLALVINIVNFHTAEFVDQKYPRLETLSNLLQIVRKHPTLGKDASSALIAVGEAIHRNVTPEEIDVLIKSTLVSETYARSSALQCLQVMDLTDLDWSPVLWVMCYDNDQQNARMAKHLWEDNGLDIPETFFDDLKPFLDNEHACIRSSCSLSLGEAAGQWPQQVATIVQSLQDFYQEKAKITGPEFDEYGILITRSLESTDPWPARLAVANSLEALAPHFNEDLVKPFFEFLINKEALGDANSGVRSGMLTAASKVIDHIGKARLPDLISTFETYLAKPSPGNETADFVKEAVVILLGRTASHLEVGDPRIPSVVDRLVLALKTPSEQVQVAVSECLAPLVKFITPTLGKLAESQFEDLYNSPKYGERRGAAYGLAGIIRGTGIAGITRFDLIERLRTALDDKKRFESRQGAMFALETLSASLGRNFEPYIIELLPSLLASFGDGNPDVREATEDAAKVIMANLSGYGVKQILPTLLSGLEEKQWRTKKGSIELLGMMSFCSPKQLSLSLPTVIPRLTNVLTDSHTQVRTAANRSLKQFGEVISNPEIQSLVPVLLKALVDPAKTPGAMSSLLKKSFAHYIDSPSLALVIPIIERGLRERGAETKRKAAQIVGNLASLTDSQDFTPYLTRLLPLVNTVLVDPVPEARATAAKALGTLIERLGEDQFPDMVPGLLRTLKSDSSGVDRQGAAQGLSEVLAGLGMERLEALLPDIVSNAQSPKSTVREGFMSLLVYLPTTFGSRFQPHLTKIVAPILSGLSDTEEYVREAAMRAGRMIITNYSNKAIDLLLPELERGMFDSSWRIRHSSITLVGELLFKISGISGKAEIEEEEEVEVGTSETSRKVLGDALGRERRDRVLSALYLVRQDAVSSVRQAAIHIWKALVHNTPRTVRELLPELISQLVSLLSDEDYGDSQETASRTVGELCRKFGERILGEILPILQDKSNSSDAWTRKGVCLVLVDIMETATDTQRGSHEDMIVAIVRTSLVDDDANVRGAAARAFDSLQEHLGAKAIDETIPTLLEALRQPGESSGTALQALKEVMNVRANTVFPVLIPTLTAPPMTVFNARALATLVTVAGNALSKRLTQVLNALVNFMEADNEPELAEAIETTVTTLLGSINDDEGLNSLMLILLDWVQSGGPIRRASACRLFGNFCEETELDASLYRIDWIRQLVLLLDDNEAIVHTAAWNALDLFVKSVPKDELEPLVVTLRRSIESSGAPGRFVPGFSLPKGVAPMVPIIIAGLTTGSNEQRENAAYAIGDLVTRTEENALKPFVVPFTGPLIRVAAQATVFPPGVKSAILSALTTMLERIPTFVKPFFPQLQRTFVKATSDPSSLAVRNRAATALGALMKSQPRVDPVITELISGAKANDDAIAASHLNALAQVIKNAGNNAGEKAREMSIEVIEDAFKESHDDYYIQAVAALFASISQFTELVRPLVKDHLVSGTPASALSSHCILAVLSAEDEETTTERSRNVFERLDVLNSISRKVQDSISSDRPAISRPAREAKELLNTLS</sequence>
<gene>
    <name evidence="6" type="ORF">PNOK_0015300</name>
</gene>
<dbReference type="SUPFAM" id="SSF48371">
    <property type="entry name" value="ARM repeat"/>
    <property type="match status" value="4"/>
</dbReference>
<feature type="domain" description="TOG" evidence="5">
    <location>
        <begin position="1418"/>
        <end position="1647"/>
    </location>
</feature>
<protein>
    <recommendedName>
        <fullName evidence="3">eIF-2-alpha kinase activator GCN1</fullName>
    </recommendedName>
</protein>
<dbReference type="Pfam" id="PF24984">
    <property type="entry name" value="HEAT_EF3_GNC1"/>
    <property type="match status" value="1"/>
</dbReference>
<accession>A0A286UU13</accession>
<feature type="domain" description="TOG" evidence="5">
    <location>
        <begin position="1658"/>
        <end position="1887"/>
    </location>
</feature>
<reference evidence="6 7" key="1">
    <citation type="journal article" date="2017" name="Mol. Ecol.">
        <title>Comparative and population genomic landscape of Phellinus noxius: A hypervariable fungus causing root rot in trees.</title>
        <authorList>
            <person name="Chung C.L."/>
            <person name="Lee T.J."/>
            <person name="Akiba M."/>
            <person name="Lee H.H."/>
            <person name="Kuo T.H."/>
            <person name="Liu D."/>
            <person name="Ke H.M."/>
            <person name="Yokoi T."/>
            <person name="Roa M.B."/>
            <person name="Lu M.J."/>
            <person name="Chang Y.Y."/>
            <person name="Ann P.J."/>
            <person name="Tsai J.N."/>
            <person name="Chen C.Y."/>
            <person name="Tzean S.S."/>
            <person name="Ota Y."/>
            <person name="Hattori T."/>
            <person name="Sahashi N."/>
            <person name="Liou R.F."/>
            <person name="Kikuchi T."/>
            <person name="Tsai I.J."/>
        </authorList>
    </citation>
    <scope>NUCLEOTIDE SEQUENCE [LARGE SCALE GENOMIC DNA]</scope>
    <source>
        <strain evidence="6 7">FFPRI411160</strain>
    </source>
</reference>
<dbReference type="GO" id="GO:1904688">
    <property type="term" value="P:regulation of cytoplasmic translational initiation"/>
    <property type="evidence" value="ECO:0007669"/>
    <property type="project" value="UniProtKB-ARBA"/>
</dbReference>
<dbReference type="GO" id="GO:0034198">
    <property type="term" value="P:cellular response to amino acid starvation"/>
    <property type="evidence" value="ECO:0007669"/>
    <property type="project" value="TreeGrafter"/>
</dbReference>
<dbReference type="FunFam" id="1.25.10.10:FF:000090">
    <property type="entry name" value="eIF-2-alpha kinase activator GCN1"/>
    <property type="match status" value="1"/>
</dbReference>
<dbReference type="EMBL" id="NBII01000001">
    <property type="protein sequence ID" value="PAV23086.1"/>
    <property type="molecule type" value="Genomic_DNA"/>
</dbReference>
<dbReference type="GO" id="GO:0005829">
    <property type="term" value="C:cytosol"/>
    <property type="evidence" value="ECO:0007669"/>
    <property type="project" value="TreeGrafter"/>
</dbReference>
<evidence type="ECO:0000259" key="5">
    <source>
        <dbReference type="SMART" id="SM01349"/>
    </source>
</evidence>
<dbReference type="SMART" id="SM01349">
    <property type="entry name" value="TOG"/>
    <property type="match status" value="2"/>
</dbReference>
<evidence type="ECO:0000256" key="2">
    <source>
        <dbReference type="ARBA" id="ARBA00022737"/>
    </source>
</evidence>
<feature type="repeat" description="HEAT" evidence="4">
    <location>
        <begin position="1707"/>
        <end position="1745"/>
    </location>
</feature>
<dbReference type="InterPro" id="IPR022716">
    <property type="entry name" value="Gcn1_N"/>
</dbReference>
<dbReference type="InterPro" id="IPR056810">
    <property type="entry name" value="GNC1-like_N"/>
</dbReference>
<dbReference type="STRING" id="2282107.A0A286UU13"/>
<evidence type="ECO:0000256" key="1">
    <source>
        <dbReference type="ARBA" id="ARBA00007366"/>
    </source>
</evidence>
<keyword evidence="2" id="KW-0677">Repeat</keyword>
<proteinExistence type="inferred from homology"/>
<evidence type="ECO:0000256" key="4">
    <source>
        <dbReference type="PROSITE-ProRule" id="PRU00103"/>
    </source>
</evidence>
<evidence type="ECO:0000313" key="6">
    <source>
        <dbReference type="EMBL" id="PAV23086.1"/>
    </source>
</evidence>
<dbReference type="InterPro" id="IPR011989">
    <property type="entry name" value="ARM-like"/>
</dbReference>
<comment type="caution">
    <text evidence="6">The sequence shown here is derived from an EMBL/GenBank/DDBJ whole genome shotgun (WGS) entry which is preliminary data.</text>
</comment>
<dbReference type="Pfam" id="PF24987">
    <property type="entry name" value="HEAT_EF3_N"/>
    <property type="match status" value="2"/>
</dbReference>
<dbReference type="Pfam" id="PF24916">
    <property type="entry name" value="HEAT_GCN1_fung"/>
    <property type="match status" value="1"/>
</dbReference>
<dbReference type="Gene3D" id="1.25.10.10">
    <property type="entry name" value="Leucine-rich Repeat Variant"/>
    <property type="match status" value="5"/>
</dbReference>
<dbReference type="OrthoDB" id="5148094at2759"/>
<evidence type="ECO:0000313" key="7">
    <source>
        <dbReference type="Proteomes" id="UP000217199"/>
    </source>
</evidence>
<keyword evidence="7" id="KW-1185">Reference proteome</keyword>
<feature type="repeat" description="HEAT" evidence="4">
    <location>
        <begin position="2054"/>
        <end position="2092"/>
    </location>
</feature>
<dbReference type="InterPro" id="IPR056809">
    <property type="entry name" value="HEAT_GCN1_fung"/>
</dbReference>
<dbReference type="PANTHER" id="PTHR23346:SF7">
    <property type="entry name" value="STALLED RIBOSOME SENSOR GCN1"/>
    <property type="match status" value="1"/>
</dbReference>
<name>A0A286UU13_9AGAM</name>
<feature type="repeat" description="HEAT" evidence="4">
    <location>
        <begin position="1589"/>
        <end position="1627"/>
    </location>
</feature>
<dbReference type="InterPro" id="IPR021133">
    <property type="entry name" value="HEAT_type_2"/>
</dbReference>
<dbReference type="InterPro" id="IPR034085">
    <property type="entry name" value="TOG"/>
</dbReference>
<evidence type="ECO:0000256" key="3">
    <source>
        <dbReference type="ARBA" id="ARBA00072275"/>
    </source>
</evidence>
<dbReference type="InterPro" id="IPR057546">
    <property type="entry name" value="HEAT_GCN1"/>
</dbReference>
<dbReference type="PANTHER" id="PTHR23346">
    <property type="entry name" value="TRANSLATIONAL ACTIVATOR GCN1-RELATED"/>
    <property type="match status" value="1"/>
</dbReference>
<dbReference type="PROSITE" id="PS50077">
    <property type="entry name" value="HEAT_REPEAT"/>
    <property type="match status" value="3"/>
</dbReference>
<dbReference type="Pfam" id="PF12074">
    <property type="entry name" value="Gcn1_N"/>
    <property type="match status" value="1"/>
</dbReference>
<dbReference type="FunCoup" id="A0A286UU13">
    <property type="interactions" value="774"/>
</dbReference>
<dbReference type="InParanoid" id="A0A286UU13"/>